<evidence type="ECO:0000256" key="3">
    <source>
        <dbReference type="SAM" id="MobiDB-lite"/>
    </source>
</evidence>
<dbReference type="Gramene" id="TraesWEE_scaffold_062379_01G000200.1">
    <property type="protein sequence ID" value="TraesWEE_scaffold_062379_01G000200.1"/>
    <property type="gene ID" value="TraesWEE_scaffold_062379_01G000200"/>
</dbReference>
<feature type="compositionally biased region" description="Low complexity" evidence="3">
    <location>
        <begin position="1"/>
        <end position="53"/>
    </location>
</feature>
<feature type="compositionally biased region" description="Low complexity" evidence="3">
    <location>
        <begin position="61"/>
        <end position="71"/>
    </location>
</feature>
<evidence type="ECO:0000313" key="4">
    <source>
        <dbReference type="EnsemblPlants" id="TraesCS7A02G094900.1"/>
    </source>
</evidence>
<dbReference type="Pfam" id="PF02458">
    <property type="entry name" value="Transferase"/>
    <property type="match status" value="1"/>
</dbReference>
<dbReference type="Gramene" id="TraesROB_scaffold_077995_01G000200.1">
    <property type="protein sequence ID" value="TraesROB_scaffold_077995_01G000200.1"/>
    <property type="gene ID" value="TraesROB_scaffold_077995_01G000200"/>
</dbReference>
<dbReference type="GO" id="GO:0016747">
    <property type="term" value="F:acyltransferase activity, transferring groups other than amino-acyl groups"/>
    <property type="evidence" value="ECO:0007669"/>
    <property type="project" value="UniProtKB-ARBA"/>
</dbReference>
<keyword evidence="2" id="KW-0012">Acyltransferase</keyword>
<dbReference type="Gramene" id="TraesCAD_scaffold_058208_01G000200.1">
    <property type="protein sequence ID" value="TraesCAD_scaffold_058208_01G000200.1"/>
    <property type="gene ID" value="TraesCAD_scaffold_058208_01G000200"/>
</dbReference>
<dbReference type="Proteomes" id="UP000019116">
    <property type="component" value="Chromosome 7A"/>
</dbReference>
<dbReference type="OrthoDB" id="670084at2759"/>
<dbReference type="Gramene" id="TraesNOR7A03G03874930.1">
    <property type="protein sequence ID" value="TraesNOR7A03G03874930.1"/>
    <property type="gene ID" value="TraesNOR7A03G03874930"/>
</dbReference>
<evidence type="ECO:0000256" key="1">
    <source>
        <dbReference type="ARBA" id="ARBA00022679"/>
    </source>
</evidence>
<dbReference type="SMR" id="A0A3B6RCY7"/>
<dbReference type="Gramene" id="TraesJUL7A03G03868420.1">
    <property type="protein sequence ID" value="TraesJUL7A03G03868420.1"/>
    <property type="gene ID" value="TraesJUL7A03G03868420"/>
</dbReference>
<dbReference type="Gene3D" id="3.30.559.10">
    <property type="entry name" value="Chloramphenicol acetyltransferase-like domain"/>
    <property type="match status" value="2"/>
</dbReference>
<dbReference type="EnsemblPlants" id="TraesCS7A02G094900.1">
    <property type="protein sequence ID" value="TraesCS7A02G094900.1"/>
    <property type="gene ID" value="TraesCS7A02G094900"/>
</dbReference>
<protein>
    <submittedName>
        <fullName evidence="4">Uncharacterized protein</fullName>
    </submittedName>
</protein>
<feature type="region of interest" description="Disordered" evidence="3">
    <location>
        <begin position="1"/>
        <end position="105"/>
    </location>
</feature>
<dbReference type="OMA" id="VRAMESW"/>
<accession>A0A3B6RCY7</accession>
<dbReference type="Gramene" id="TraesCS7A03G0223800.1">
    <property type="protein sequence ID" value="TraesCS7A03G0223800.1.CDS"/>
    <property type="gene ID" value="TraesCS7A03G0223800"/>
</dbReference>
<dbReference type="Gramene" id="TraesSTA7A03G03827260.1">
    <property type="protein sequence ID" value="TraesSTA7A03G03827260.1"/>
    <property type="gene ID" value="TraesSTA7A03G03827260"/>
</dbReference>
<dbReference type="Gramene" id="TraesCLE_scaffold_080295_01G000200.1">
    <property type="protein sequence ID" value="TraesCLE_scaffold_080295_01G000200.1"/>
    <property type="gene ID" value="TraesCLE_scaffold_080295_01G000200"/>
</dbReference>
<dbReference type="PANTHER" id="PTHR31625">
    <property type="match status" value="1"/>
</dbReference>
<feature type="compositionally biased region" description="Low complexity" evidence="3">
    <location>
        <begin position="79"/>
        <end position="99"/>
    </location>
</feature>
<proteinExistence type="predicted"/>
<dbReference type="Gramene" id="TraesCS7A02G094900.1">
    <property type="protein sequence ID" value="TraesCS7A02G094900.1"/>
    <property type="gene ID" value="TraesCS7A02G094900"/>
</dbReference>
<evidence type="ECO:0000313" key="5">
    <source>
        <dbReference type="Proteomes" id="UP000019116"/>
    </source>
</evidence>
<sequence length="375" mass="39968">MSPMSTLPVPLPPTTSSSPSSTSRRSPRYRSSGSSSSTAPASRRSRPSSAPSGPLSPTPSPSSSRWPASWPSAPPPAPSSSTAPRPRSPPASGSSRPSTWAAPTTWRRLSRDEEHDTEAFSQLVPDLDVTQLPARVLAVQVTRPAAVHGAVAVGVTILHAVADGQAVWQFMRAWSTASREGAAALGRLVPPPTFDRSPILQHPIAAELSRTFLRFFAPALPLLRSPSSTSSTVDTAPQTRRTFVLTADQIRSLKQRCVPQSRAAQPPASTYVAISSVVWASLVRAKSMDHADDAHFMVAADCRRRLRPPPGEGPCFARANVGELCGEGGVARAAAAIRERVREDLERSPDPLEGMDRVLDVVRGVPRERLTSVAS</sequence>
<dbReference type="Gramene" id="TraesARI7A03G03800660.1">
    <property type="protein sequence ID" value="TraesARI7A03G03800660.1"/>
    <property type="gene ID" value="TraesARI7A03G03800660"/>
</dbReference>
<organism evidence="4">
    <name type="scientific">Triticum aestivum</name>
    <name type="common">Wheat</name>
    <dbReference type="NCBI Taxonomy" id="4565"/>
    <lineage>
        <taxon>Eukaryota</taxon>
        <taxon>Viridiplantae</taxon>
        <taxon>Streptophyta</taxon>
        <taxon>Embryophyta</taxon>
        <taxon>Tracheophyta</taxon>
        <taxon>Spermatophyta</taxon>
        <taxon>Magnoliopsida</taxon>
        <taxon>Liliopsida</taxon>
        <taxon>Poales</taxon>
        <taxon>Poaceae</taxon>
        <taxon>BOP clade</taxon>
        <taxon>Pooideae</taxon>
        <taxon>Triticodae</taxon>
        <taxon>Triticeae</taxon>
        <taxon>Triticinae</taxon>
        <taxon>Triticum</taxon>
    </lineage>
</organism>
<evidence type="ECO:0000256" key="2">
    <source>
        <dbReference type="ARBA" id="ARBA00023315"/>
    </source>
</evidence>
<keyword evidence="5" id="KW-1185">Reference proteome</keyword>
<reference evidence="4" key="1">
    <citation type="submission" date="2018-08" db="EMBL/GenBank/DDBJ databases">
        <authorList>
            <person name="Rossello M."/>
        </authorList>
    </citation>
    <scope>NUCLEOTIDE SEQUENCE [LARGE SCALE GENOMIC DNA]</scope>
    <source>
        <strain evidence="4">cv. Chinese Spring</strain>
    </source>
</reference>
<dbReference type="InterPro" id="IPR051504">
    <property type="entry name" value="Plant_metabolite_acyltrans"/>
</dbReference>
<name>A0A3B6RCY7_WHEAT</name>
<dbReference type="AlphaFoldDB" id="A0A3B6RCY7"/>
<keyword evidence="1" id="KW-0808">Transferase</keyword>
<dbReference type="InterPro" id="IPR023213">
    <property type="entry name" value="CAT-like_dom_sf"/>
</dbReference>
<reference evidence="4" key="2">
    <citation type="submission" date="2018-10" db="UniProtKB">
        <authorList>
            <consortium name="EnsemblPlants"/>
        </authorList>
    </citation>
    <scope>IDENTIFICATION</scope>
</reference>